<dbReference type="InterPro" id="IPR011009">
    <property type="entry name" value="Kinase-like_dom_sf"/>
</dbReference>
<dbReference type="InterPro" id="IPR001245">
    <property type="entry name" value="Ser-Thr/Tyr_kinase_cat_dom"/>
</dbReference>
<keyword evidence="11" id="KW-0732">Signal</keyword>
<feature type="domain" description="Protein kinase" evidence="12">
    <location>
        <begin position="546"/>
        <end position="797"/>
    </location>
</feature>
<feature type="domain" description="Ig-like" evidence="13">
    <location>
        <begin position="35"/>
        <end position="130"/>
    </location>
</feature>
<keyword evidence="8" id="KW-0067">ATP-binding</keyword>
<evidence type="ECO:0000313" key="15">
    <source>
        <dbReference type="Proteomes" id="UP001174909"/>
    </source>
</evidence>
<dbReference type="PANTHER" id="PTHR24416:SF622">
    <property type="entry name" value="PROTEIN KINASE DOMAIN-CONTAINING PROTEIN"/>
    <property type="match status" value="1"/>
</dbReference>
<dbReference type="GO" id="GO:0046872">
    <property type="term" value="F:metal ion binding"/>
    <property type="evidence" value="ECO:0007669"/>
    <property type="project" value="UniProtKB-KW"/>
</dbReference>
<feature type="binding site" evidence="8">
    <location>
        <position position="578"/>
    </location>
    <ligand>
        <name>ATP</name>
        <dbReference type="ChEBI" id="CHEBI:30616"/>
    </ligand>
</feature>
<dbReference type="SUPFAM" id="SSF49265">
    <property type="entry name" value="Fibronectin type III"/>
    <property type="match status" value="1"/>
</dbReference>
<keyword evidence="8" id="KW-0547">Nucleotide-binding</keyword>
<dbReference type="PANTHER" id="PTHR24416">
    <property type="entry name" value="TYROSINE-PROTEIN KINASE RECEPTOR"/>
    <property type="match status" value="1"/>
</dbReference>
<keyword evidence="3 10" id="KW-0812">Transmembrane</keyword>
<dbReference type="PROSITE" id="PS50835">
    <property type="entry name" value="IG_LIKE"/>
    <property type="match status" value="2"/>
</dbReference>
<protein>
    <submittedName>
        <fullName evidence="14">Proto-oncogene tyrosine-protein kinase receptor Ret</fullName>
    </submittedName>
</protein>
<feature type="domain" description="Ig-like" evidence="13">
    <location>
        <begin position="246"/>
        <end position="338"/>
    </location>
</feature>
<sequence>MMQYSAAVVAGVLVLAAVCNVGYSNQCDDVDMSMEFFSSHPEDEEAAEGDPVVLRCTYSGVREFFVWEFYQNGGQRLTIRTNESFPFDFHIGRQNELIIPRVRFNHTGEYQCHANPTGLCNVFSGNASLTVITFGDSGQQHVCHNATDTALIGGEVHGYPLATVFFYQVFEDGMQLVVNSRVTITHPTDYSTSFRITISDLLTSDEGTYMIRANNSVGHSNTHQVMLTVKGNMSEHKHVSTCPDRPIVTLETPRYLIQRYEAQLPRMTCSIQVSANSEVGGQATMTWHGPGNQELSSLLGVVYLSLDLGVFESEKVGVYTCSAYNIRDRGDPVTVYVNAPITLSVQPTLTELGGEKYLVKWTPPTPPSNVPIYQYVVYISRDDVVVKSQRVEDAEYIIDASVLSPGEYTVRVAVVLGDEESMVNGEGDATEATSLMTVSDENPISLLLIVCVVVGGVVILFLVGIFIGLYFLCYYYPHRRKLSSQQQSWSKENRLNETDQSMGNSYEPLHIPQTELPPSPSPHTNGVIAHFHMDIDPKWEFARGNLKLSEVLCESKATILYRATAEGVRDKPIDVTVKALRETATEDELRLMYYEIDQLSYLEHPNLVSLLRVCSVEQPLYMVMEYMCHGDLLGFLRASRGHYGMHTVSPGFRNYQPPNLQLSSRDLLGIAAKVTNGMRFLTDRKVVHRALCCKNVLVGSGMEIKIHNIGGYDLPADVQNPLVKWLAPEVLRDNNYSTGSATPYPDVSAVDLFSQLYSGMRMPRPPHCGQDVFDMMMHCWAYNSGDRPHFATIHEKLDGLSHAKMSLLDLRQYNEREYSQFDECPSQATAL</sequence>
<dbReference type="GO" id="GO:0004714">
    <property type="term" value="F:transmembrane receptor protein tyrosine kinase activity"/>
    <property type="evidence" value="ECO:0007669"/>
    <property type="project" value="TreeGrafter"/>
</dbReference>
<dbReference type="SUPFAM" id="SSF48726">
    <property type="entry name" value="Immunoglobulin"/>
    <property type="match status" value="2"/>
</dbReference>
<organism evidence="14 15">
    <name type="scientific">Geodia barretti</name>
    <name type="common">Barrett's horny sponge</name>
    <dbReference type="NCBI Taxonomy" id="519541"/>
    <lineage>
        <taxon>Eukaryota</taxon>
        <taxon>Metazoa</taxon>
        <taxon>Porifera</taxon>
        <taxon>Demospongiae</taxon>
        <taxon>Heteroscleromorpha</taxon>
        <taxon>Tetractinellida</taxon>
        <taxon>Astrophorina</taxon>
        <taxon>Geodiidae</taxon>
        <taxon>Geodia</taxon>
    </lineage>
</organism>
<keyword evidence="7" id="KW-0393">Immunoglobulin domain</keyword>
<keyword evidence="14" id="KW-0675">Receptor</keyword>
<dbReference type="PROSITE" id="PS50011">
    <property type="entry name" value="PROTEIN_KINASE_DOM"/>
    <property type="match status" value="1"/>
</dbReference>
<comment type="caution">
    <text evidence="14">The sequence shown here is derived from an EMBL/GenBank/DDBJ whole genome shotgun (WGS) entry which is preliminary data.</text>
</comment>
<evidence type="ECO:0000256" key="1">
    <source>
        <dbReference type="ARBA" id="ARBA00004167"/>
    </source>
</evidence>
<dbReference type="InterPro" id="IPR000719">
    <property type="entry name" value="Prot_kinase_dom"/>
</dbReference>
<dbReference type="PIRSF" id="PIRSF000615">
    <property type="entry name" value="TyrPK_CSF1-R"/>
    <property type="match status" value="1"/>
</dbReference>
<dbReference type="InterPro" id="IPR036116">
    <property type="entry name" value="FN3_sf"/>
</dbReference>
<keyword evidence="15" id="KW-1185">Reference proteome</keyword>
<feature type="binding site" evidence="9">
    <location>
        <position position="695"/>
    </location>
    <ligand>
        <name>Mg(2+)</name>
        <dbReference type="ChEBI" id="CHEBI:18420"/>
    </ligand>
</feature>
<keyword evidence="9" id="KW-0460">Magnesium</keyword>
<dbReference type="Pfam" id="PF13927">
    <property type="entry name" value="Ig_3"/>
    <property type="match status" value="1"/>
</dbReference>
<evidence type="ECO:0000256" key="4">
    <source>
        <dbReference type="ARBA" id="ARBA00022989"/>
    </source>
</evidence>
<evidence type="ECO:0000256" key="9">
    <source>
        <dbReference type="PIRSR" id="PIRSR000615-3"/>
    </source>
</evidence>
<proteinExistence type="inferred from homology"/>
<evidence type="ECO:0000256" key="5">
    <source>
        <dbReference type="ARBA" id="ARBA00023136"/>
    </source>
</evidence>
<dbReference type="Proteomes" id="UP001174909">
    <property type="component" value="Unassembled WGS sequence"/>
</dbReference>
<dbReference type="CDD" id="cd00063">
    <property type="entry name" value="FN3"/>
    <property type="match status" value="1"/>
</dbReference>
<reference evidence="14" key="1">
    <citation type="submission" date="2023-03" db="EMBL/GenBank/DDBJ databases">
        <authorList>
            <person name="Steffen K."/>
            <person name="Cardenas P."/>
        </authorList>
    </citation>
    <scope>NUCLEOTIDE SEQUENCE</scope>
</reference>
<dbReference type="InterPro" id="IPR003599">
    <property type="entry name" value="Ig_sub"/>
</dbReference>
<dbReference type="Gene3D" id="2.60.40.10">
    <property type="entry name" value="Immunoglobulins"/>
    <property type="match status" value="3"/>
</dbReference>
<keyword evidence="9" id="KW-0479">Metal-binding</keyword>
<dbReference type="GO" id="GO:0043235">
    <property type="term" value="C:receptor complex"/>
    <property type="evidence" value="ECO:0007669"/>
    <property type="project" value="TreeGrafter"/>
</dbReference>
<feature type="signal peptide" evidence="11">
    <location>
        <begin position="1"/>
        <end position="24"/>
    </location>
</feature>
<accession>A0AA35WSP1</accession>
<name>A0AA35WSP1_GEOBA</name>
<dbReference type="GO" id="GO:0005524">
    <property type="term" value="F:ATP binding"/>
    <property type="evidence" value="ECO:0007669"/>
    <property type="project" value="UniProtKB-KW"/>
</dbReference>
<dbReference type="Pfam" id="PF07714">
    <property type="entry name" value="PK_Tyr_Ser-Thr"/>
    <property type="match status" value="1"/>
</dbReference>
<evidence type="ECO:0000259" key="13">
    <source>
        <dbReference type="PROSITE" id="PS50835"/>
    </source>
</evidence>
<evidence type="ECO:0000259" key="12">
    <source>
        <dbReference type="PROSITE" id="PS50011"/>
    </source>
</evidence>
<feature type="binding site" evidence="8">
    <location>
        <begin position="625"/>
        <end position="631"/>
    </location>
    <ligand>
        <name>ATP</name>
        <dbReference type="ChEBI" id="CHEBI:30616"/>
    </ligand>
</feature>
<dbReference type="InterPro" id="IPR003961">
    <property type="entry name" value="FN3_dom"/>
</dbReference>
<keyword evidence="14" id="KW-0808">Transferase</keyword>
<dbReference type="InterPro" id="IPR013783">
    <property type="entry name" value="Ig-like_fold"/>
</dbReference>
<keyword evidence="6" id="KW-0325">Glycoprotein</keyword>
<keyword evidence="4 10" id="KW-1133">Transmembrane helix</keyword>
<comment type="subcellular location">
    <subcellularLocation>
        <location evidence="1">Membrane</location>
        <topology evidence="1">Single-pass membrane protein</topology>
    </subcellularLocation>
</comment>
<keyword evidence="5 10" id="KW-0472">Membrane</keyword>
<feature type="chain" id="PRO_5041402738" evidence="11">
    <location>
        <begin position="25"/>
        <end position="831"/>
    </location>
</feature>
<gene>
    <name evidence="14" type="ORF">GBAR_LOCUS17828</name>
</gene>
<dbReference type="InterPro" id="IPR050122">
    <property type="entry name" value="RTK"/>
</dbReference>
<feature type="transmembrane region" description="Helical" evidence="10">
    <location>
        <begin position="446"/>
        <end position="476"/>
    </location>
</feature>
<dbReference type="SUPFAM" id="SSF56112">
    <property type="entry name" value="Protein kinase-like (PK-like)"/>
    <property type="match status" value="1"/>
</dbReference>
<dbReference type="InterPro" id="IPR036179">
    <property type="entry name" value="Ig-like_dom_sf"/>
</dbReference>
<dbReference type="AlphaFoldDB" id="A0AA35WSP1"/>
<evidence type="ECO:0000256" key="8">
    <source>
        <dbReference type="PIRSR" id="PIRSR000615-2"/>
    </source>
</evidence>
<evidence type="ECO:0000256" key="2">
    <source>
        <dbReference type="ARBA" id="ARBA00006692"/>
    </source>
</evidence>
<evidence type="ECO:0000313" key="14">
    <source>
        <dbReference type="EMBL" id="CAI8031404.1"/>
    </source>
</evidence>
<dbReference type="CDD" id="cd00096">
    <property type="entry name" value="Ig"/>
    <property type="match status" value="2"/>
</dbReference>
<evidence type="ECO:0000256" key="7">
    <source>
        <dbReference type="ARBA" id="ARBA00023319"/>
    </source>
</evidence>
<dbReference type="Gene3D" id="3.30.200.20">
    <property type="entry name" value="Phosphorylase Kinase, domain 1"/>
    <property type="match status" value="1"/>
</dbReference>
<dbReference type="InterPro" id="IPR007110">
    <property type="entry name" value="Ig-like_dom"/>
</dbReference>
<evidence type="ECO:0000256" key="3">
    <source>
        <dbReference type="ARBA" id="ARBA00022692"/>
    </source>
</evidence>
<dbReference type="Gene3D" id="1.10.510.10">
    <property type="entry name" value="Transferase(Phosphotransferase) domain 1"/>
    <property type="match status" value="1"/>
</dbReference>
<evidence type="ECO:0000256" key="6">
    <source>
        <dbReference type="ARBA" id="ARBA00023180"/>
    </source>
</evidence>
<dbReference type="GO" id="GO:0005886">
    <property type="term" value="C:plasma membrane"/>
    <property type="evidence" value="ECO:0007669"/>
    <property type="project" value="TreeGrafter"/>
</dbReference>
<dbReference type="SMART" id="SM00409">
    <property type="entry name" value="IG"/>
    <property type="match status" value="3"/>
</dbReference>
<comment type="similarity">
    <text evidence="2">Belongs to the protein kinase superfamily. CAMK Ser/Thr protein kinase family.</text>
</comment>
<dbReference type="EMBL" id="CASHTH010002534">
    <property type="protein sequence ID" value="CAI8031404.1"/>
    <property type="molecule type" value="Genomic_DNA"/>
</dbReference>
<evidence type="ECO:0000256" key="10">
    <source>
        <dbReference type="SAM" id="Phobius"/>
    </source>
</evidence>
<evidence type="ECO:0000256" key="11">
    <source>
        <dbReference type="SAM" id="SignalP"/>
    </source>
</evidence>
<dbReference type="GO" id="GO:0007169">
    <property type="term" value="P:cell surface receptor protein tyrosine kinase signaling pathway"/>
    <property type="evidence" value="ECO:0007669"/>
    <property type="project" value="TreeGrafter"/>
</dbReference>
<keyword evidence="14" id="KW-0418">Kinase</keyword>